<sequence>MRRARTLKLCCLDKFVIKPPMTNHDQNTAPLQSVSSPLRSLSNHAITSPTTQVYNDLRRRIIDLELVPNTVLSRAELATFYNVSQSPLREALQRLERDGLIKVHPQSKTLVSMIDVQQLKETQFLRVALEIEVASRLAETENSDPVKRASMIIRMQEACLNDDSQTDLFNEMDRAFHTCLFEAVGMENLNELLVGKLGHLARCQRLELPKAGRMEAIILGHKEILQAIESGDANEAAKATRQHLTGTILRISTLQAENPEYFTNYE</sequence>
<keyword evidence="3" id="KW-0804">Transcription</keyword>
<feature type="domain" description="HTH gntR-type" evidence="4">
    <location>
        <begin position="47"/>
        <end position="114"/>
    </location>
</feature>
<comment type="caution">
    <text evidence="5">The sequence shown here is derived from an EMBL/GenBank/DDBJ whole genome shotgun (WGS) entry which is preliminary data.</text>
</comment>
<evidence type="ECO:0000259" key="4">
    <source>
        <dbReference type="PROSITE" id="PS50949"/>
    </source>
</evidence>
<dbReference type="Gene3D" id="1.20.120.530">
    <property type="entry name" value="GntR ligand-binding domain-like"/>
    <property type="match status" value="1"/>
</dbReference>
<dbReference type="GO" id="GO:0003700">
    <property type="term" value="F:DNA-binding transcription factor activity"/>
    <property type="evidence" value="ECO:0007669"/>
    <property type="project" value="InterPro"/>
</dbReference>
<gene>
    <name evidence="5" type="ORF">COB13_01070</name>
</gene>
<dbReference type="PROSITE" id="PS50949">
    <property type="entry name" value="HTH_GNTR"/>
    <property type="match status" value="1"/>
</dbReference>
<reference key="1">
    <citation type="submission" date="2017-08" db="EMBL/GenBank/DDBJ databases">
        <title>A dynamic microbial community with high functional redundancy inhabits the cold, oxic subseafloor aquifer.</title>
        <authorList>
            <person name="Tully B.J."/>
            <person name="Wheat C.G."/>
            <person name="Glazer B.T."/>
            <person name="Huber J.A."/>
        </authorList>
    </citation>
    <scope>NUCLEOTIDE SEQUENCE [LARGE SCALE GENOMIC DNA]</scope>
</reference>
<dbReference type="Pfam" id="PF07729">
    <property type="entry name" value="FCD"/>
    <property type="match status" value="1"/>
</dbReference>
<keyword evidence="1" id="KW-0805">Transcription regulation</keyword>
<keyword evidence="2" id="KW-0238">DNA-binding</keyword>
<dbReference type="InterPro" id="IPR036388">
    <property type="entry name" value="WH-like_DNA-bd_sf"/>
</dbReference>
<dbReference type="EMBL" id="NVUS01000001">
    <property type="protein sequence ID" value="PCJ03853.1"/>
    <property type="molecule type" value="Genomic_DNA"/>
</dbReference>
<dbReference type="PANTHER" id="PTHR43537:SF45">
    <property type="entry name" value="GNTR FAMILY REGULATORY PROTEIN"/>
    <property type="match status" value="1"/>
</dbReference>
<dbReference type="SUPFAM" id="SSF46785">
    <property type="entry name" value="Winged helix' DNA-binding domain"/>
    <property type="match status" value="1"/>
</dbReference>
<dbReference type="SMART" id="SM00345">
    <property type="entry name" value="HTH_GNTR"/>
    <property type="match status" value="1"/>
</dbReference>
<dbReference type="SMART" id="SM00895">
    <property type="entry name" value="FCD"/>
    <property type="match status" value="1"/>
</dbReference>
<evidence type="ECO:0000313" key="5">
    <source>
        <dbReference type="EMBL" id="PCJ03853.1"/>
    </source>
</evidence>
<dbReference type="SUPFAM" id="SSF48008">
    <property type="entry name" value="GntR ligand-binding domain-like"/>
    <property type="match status" value="1"/>
</dbReference>
<dbReference type="PANTHER" id="PTHR43537">
    <property type="entry name" value="TRANSCRIPTIONAL REGULATOR, GNTR FAMILY"/>
    <property type="match status" value="1"/>
</dbReference>
<organism evidence="5">
    <name type="scientific">OCS116 cluster bacterium</name>
    <dbReference type="NCBI Taxonomy" id="2030921"/>
    <lineage>
        <taxon>Bacteria</taxon>
        <taxon>Pseudomonadati</taxon>
        <taxon>Pseudomonadota</taxon>
        <taxon>Alphaproteobacteria</taxon>
        <taxon>OCS116 cluster</taxon>
    </lineage>
</organism>
<dbReference type="GO" id="GO:0003677">
    <property type="term" value="F:DNA binding"/>
    <property type="evidence" value="ECO:0007669"/>
    <property type="project" value="UniProtKB-KW"/>
</dbReference>
<dbReference type="InterPro" id="IPR011711">
    <property type="entry name" value="GntR_C"/>
</dbReference>
<dbReference type="CDD" id="cd07377">
    <property type="entry name" value="WHTH_GntR"/>
    <property type="match status" value="1"/>
</dbReference>
<dbReference type="Gene3D" id="1.10.10.10">
    <property type="entry name" value="Winged helix-like DNA-binding domain superfamily/Winged helix DNA-binding domain"/>
    <property type="match status" value="1"/>
</dbReference>
<evidence type="ECO:0000256" key="3">
    <source>
        <dbReference type="ARBA" id="ARBA00023163"/>
    </source>
</evidence>
<evidence type="ECO:0000256" key="1">
    <source>
        <dbReference type="ARBA" id="ARBA00023015"/>
    </source>
</evidence>
<dbReference type="InterPro" id="IPR036390">
    <property type="entry name" value="WH_DNA-bd_sf"/>
</dbReference>
<proteinExistence type="predicted"/>
<dbReference type="AlphaFoldDB" id="A0A2A4ZA17"/>
<accession>A0A2A4ZA17</accession>
<dbReference type="InterPro" id="IPR008920">
    <property type="entry name" value="TF_FadR/GntR_C"/>
</dbReference>
<dbReference type="InterPro" id="IPR000524">
    <property type="entry name" value="Tscrpt_reg_HTH_GntR"/>
</dbReference>
<name>A0A2A4ZA17_9PROT</name>
<evidence type="ECO:0000256" key="2">
    <source>
        <dbReference type="ARBA" id="ARBA00023125"/>
    </source>
</evidence>
<dbReference type="Pfam" id="PF00392">
    <property type="entry name" value="GntR"/>
    <property type="match status" value="1"/>
</dbReference>
<reference evidence="5" key="2">
    <citation type="journal article" date="2018" name="ISME J.">
        <title>A dynamic microbial community with high functional redundancy inhabits the cold, oxic subseafloor aquifer.</title>
        <authorList>
            <person name="Tully B.J."/>
            <person name="Wheat C.G."/>
            <person name="Glazer B.T."/>
            <person name="Huber J.A."/>
        </authorList>
    </citation>
    <scope>NUCLEOTIDE SEQUENCE</scope>
    <source>
        <strain evidence="5">NORP83</strain>
    </source>
</reference>
<protein>
    <submittedName>
        <fullName evidence="5">GntR family transcriptional regulator</fullName>
    </submittedName>
</protein>